<evidence type="ECO:0000259" key="1">
    <source>
        <dbReference type="Pfam" id="PF07157"/>
    </source>
</evidence>
<sequence length="444" mass="45684">MLGGDASFGRRVAVHEYPKRDKPYVEDLGRATRRIHLVGFLVENSLVYGGGSVIAQRDAMVAAAESAGKGTLVHPTLGELQVSIPDGGLVVSERWDTGRYFELGFSFIESGDRIFPSVAQSGQSLLGSLADALDLSAALDFVGRMTESINLGLGIVQGVISMGDAIVAQVVSTAAGFQVIIGQASRDATSLANLASLLTGNFGRYTQANVSSAFAAARTSSGSTGPTIASLTAKGAQDRQAVATASDALSAAASGIDSSTVSAFPIAAQALLQTLQSSIANPGDALRLLGGLAGYVPAAVPGSGQTVAGMQVAQDAVSALLRRAAIGALGRSLASFVPSSYDDAAATRETVTEILDAEILIAGDSGDDGSFTALRALRQSVVSYLTEEGANLARLETFTFAAPQPSLVLANRIYQDASRSDQLISQADPVHPAFMPRSFRALAN</sequence>
<feature type="domain" description="DNA circulation N-terminal" evidence="1">
    <location>
        <begin position="5"/>
        <end position="82"/>
    </location>
</feature>
<dbReference type="InterPro" id="IPR009826">
    <property type="entry name" value="DNA_circ_N"/>
</dbReference>
<proteinExistence type="predicted"/>
<dbReference type="Proteomes" id="UP001204615">
    <property type="component" value="Unassembled WGS sequence"/>
</dbReference>
<keyword evidence="3" id="KW-1185">Reference proteome</keyword>
<dbReference type="EMBL" id="JAMZEK010000004">
    <property type="protein sequence ID" value="MCP1376049.1"/>
    <property type="molecule type" value="Genomic_DNA"/>
</dbReference>
<evidence type="ECO:0000313" key="3">
    <source>
        <dbReference type="Proteomes" id="UP001204615"/>
    </source>
</evidence>
<comment type="caution">
    <text evidence="2">The sequence shown here is derived from an EMBL/GenBank/DDBJ whole genome shotgun (WGS) entry which is preliminary data.</text>
</comment>
<name>A0ABT1FF86_9GAMM</name>
<accession>A0ABT1FF86</accession>
<organism evidence="2 3">
    <name type="scientific">Dyella lutea</name>
    <dbReference type="NCBI Taxonomy" id="2950441"/>
    <lineage>
        <taxon>Bacteria</taxon>
        <taxon>Pseudomonadati</taxon>
        <taxon>Pseudomonadota</taxon>
        <taxon>Gammaproteobacteria</taxon>
        <taxon>Lysobacterales</taxon>
        <taxon>Rhodanobacteraceae</taxon>
        <taxon>Dyella</taxon>
    </lineage>
</organism>
<gene>
    <name evidence="2" type="ORF">NC595_18530</name>
</gene>
<protein>
    <submittedName>
        <fullName evidence="2">DNA circularization N-terminal domain-containing protein</fullName>
    </submittedName>
</protein>
<evidence type="ECO:0000313" key="2">
    <source>
        <dbReference type="EMBL" id="MCP1376049.1"/>
    </source>
</evidence>
<reference evidence="2 3" key="1">
    <citation type="submission" date="2022-06" db="EMBL/GenBank/DDBJ databases">
        <title>Dyella sp. Sa strain:Sa Genome sequencing.</title>
        <authorList>
            <person name="Park S."/>
        </authorList>
    </citation>
    <scope>NUCLEOTIDE SEQUENCE [LARGE SCALE GENOMIC DNA]</scope>
    <source>
        <strain evidence="2 3">Sa</strain>
    </source>
</reference>
<dbReference type="Pfam" id="PF07157">
    <property type="entry name" value="DNA_circ_N"/>
    <property type="match status" value="1"/>
</dbReference>